<dbReference type="PROSITE" id="PS00573">
    <property type="entry name" value="PYRIDINE_REDOX_2"/>
    <property type="match status" value="1"/>
</dbReference>
<dbReference type="NCBIfam" id="TIGR01292">
    <property type="entry name" value="TRX_reduct"/>
    <property type="match status" value="1"/>
</dbReference>
<comment type="subunit">
    <text evidence="8">Homodimer.</text>
</comment>
<dbReference type="InterPro" id="IPR050097">
    <property type="entry name" value="Ferredoxin-NADP_redctase_2"/>
</dbReference>
<dbReference type="ExpressionAtlas" id="G7K2L9">
    <property type="expression patterns" value="differential"/>
</dbReference>
<keyword evidence="3 8" id="KW-0274">FAD</keyword>
<reference evidence="11 14" key="2">
    <citation type="journal article" date="2014" name="BMC Genomics">
        <title>An improved genome release (version Mt4.0) for the model legume Medicago truncatula.</title>
        <authorList>
            <person name="Tang H."/>
            <person name="Krishnakumar V."/>
            <person name="Bidwell S."/>
            <person name="Rosen B."/>
            <person name="Chan A."/>
            <person name="Zhou S."/>
            <person name="Gentzbittel L."/>
            <person name="Childs K.L."/>
            <person name="Yandell M."/>
            <person name="Gundlach H."/>
            <person name="Mayer K.F."/>
            <person name="Schwartz D.C."/>
            <person name="Town C.D."/>
        </authorList>
    </citation>
    <scope>GENOME REANNOTATION</scope>
    <source>
        <strain evidence="13 14">cv. Jemalong A17</strain>
    </source>
</reference>
<dbReference type="PRINTS" id="PR00368">
    <property type="entry name" value="FADPNR"/>
</dbReference>
<evidence type="ECO:0000256" key="4">
    <source>
        <dbReference type="ARBA" id="ARBA00022857"/>
    </source>
</evidence>
<dbReference type="InterPro" id="IPR023753">
    <property type="entry name" value="FAD/NAD-binding_dom"/>
</dbReference>
<name>G7K2L9_MEDTR</name>
<comment type="cofactor">
    <cofactor evidence="9">
        <name>FAD</name>
        <dbReference type="ChEBI" id="CHEBI:57692"/>
    </cofactor>
    <text evidence="9">Binds 1 FAD per subunit.</text>
</comment>
<keyword evidence="6" id="KW-1015">Disulfide bond</keyword>
<keyword evidence="4 9" id="KW-0521">NADP</keyword>
<evidence type="ECO:0000256" key="7">
    <source>
        <dbReference type="ARBA" id="ARBA00023284"/>
    </source>
</evidence>
<comment type="catalytic activity">
    <reaction evidence="8">
        <text>[thioredoxin]-dithiol + NADP(+) = [thioredoxin]-disulfide + NADPH + H(+)</text>
        <dbReference type="Rhea" id="RHEA:20345"/>
        <dbReference type="Rhea" id="RHEA-COMP:10698"/>
        <dbReference type="Rhea" id="RHEA-COMP:10700"/>
        <dbReference type="ChEBI" id="CHEBI:15378"/>
        <dbReference type="ChEBI" id="CHEBI:29950"/>
        <dbReference type="ChEBI" id="CHEBI:50058"/>
        <dbReference type="ChEBI" id="CHEBI:57783"/>
        <dbReference type="ChEBI" id="CHEBI:58349"/>
        <dbReference type="EC" id="1.8.1.9"/>
    </reaction>
</comment>
<evidence type="ECO:0000259" key="10">
    <source>
        <dbReference type="Pfam" id="PF07992"/>
    </source>
</evidence>
<keyword evidence="14" id="KW-1185">Reference proteome</keyword>
<evidence type="ECO:0000256" key="6">
    <source>
        <dbReference type="ARBA" id="ARBA00023157"/>
    </source>
</evidence>
<keyword evidence="5 8" id="KW-0560">Oxidoreductase</keyword>
<dbReference type="EMBL" id="PSQE01000005">
    <property type="protein sequence ID" value="RHN54497.1"/>
    <property type="molecule type" value="Genomic_DNA"/>
</dbReference>
<dbReference type="Gramene" id="rna29551">
    <property type="protein sequence ID" value="RHN54497.1"/>
    <property type="gene ID" value="gene29551"/>
</dbReference>
<evidence type="ECO:0000256" key="8">
    <source>
        <dbReference type="RuleBase" id="RU003880"/>
    </source>
</evidence>
<dbReference type="Proteomes" id="UP000002051">
    <property type="component" value="Chromosome 5"/>
</dbReference>
<reference evidence="13" key="3">
    <citation type="submission" date="2015-04" db="UniProtKB">
        <authorList>
            <consortium name="EnsemblPlants"/>
        </authorList>
    </citation>
    <scope>IDENTIFICATION</scope>
    <source>
        <strain evidence="13">cv. Jemalong A17</strain>
    </source>
</reference>
<reference evidence="11 14" key="1">
    <citation type="journal article" date="2011" name="Nature">
        <title>The Medicago genome provides insight into the evolution of rhizobial symbioses.</title>
        <authorList>
            <person name="Young N.D."/>
            <person name="Debelle F."/>
            <person name="Oldroyd G.E."/>
            <person name="Geurts R."/>
            <person name="Cannon S.B."/>
            <person name="Udvardi M.K."/>
            <person name="Benedito V.A."/>
            <person name="Mayer K.F."/>
            <person name="Gouzy J."/>
            <person name="Schoof H."/>
            <person name="Van de Peer Y."/>
            <person name="Proost S."/>
            <person name="Cook D.R."/>
            <person name="Meyers B.C."/>
            <person name="Spannagl M."/>
            <person name="Cheung F."/>
            <person name="De Mita S."/>
            <person name="Krishnakumar V."/>
            <person name="Gundlach H."/>
            <person name="Zhou S."/>
            <person name="Mudge J."/>
            <person name="Bharti A.K."/>
            <person name="Murray J.D."/>
            <person name="Naoumkina M.A."/>
            <person name="Rosen B."/>
            <person name="Silverstein K.A."/>
            <person name="Tang H."/>
            <person name="Rombauts S."/>
            <person name="Zhao P.X."/>
            <person name="Zhou P."/>
            <person name="Barbe V."/>
            <person name="Bardou P."/>
            <person name="Bechner M."/>
            <person name="Bellec A."/>
            <person name="Berger A."/>
            <person name="Berges H."/>
            <person name="Bidwell S."/>
            <person name="Bisseling T."/>
            <person name="Choisne N."/>
            <person name="Couloux A."/>
            <person name="Denny R."/>
            <person name="Deshpande S."/>
            <person name="Dai X."/>
            <person name="Doyle J.J."/>
            <person name="Dudez A.M."/>
            <person name="Farmer A.D."/>
            <person name="Fouteau S."/>
            <person name="Franken C."/>
            <person name="Gibelin C."/>
            <person name="Gish J."/>
            <person name="Goldstein S."/>
            <person name="Gonzalez A.J."/>
            <person name="Green P.J."/>
            <person name="Hallab A."/>
            <person name="Hartog M."/>
            <person name="Hua A."/>
            <person name="Humphray S.J."/>
            <person name="Jeong D.H."/>
            <person name="Jing Y."/>
            <person name="Jocker A."/>
            <person name="Kenton S.M."/>
            <person name="Kim D.J."/>
            <person name="Klee K."/>
            <person name="Lai H."/>
            <person name="Lang C."/>
            <person name="Lin S."/>
            <person name="Macmil S.L."/>
            <person name="Magdelenat G."/>
            <person name="Matthews L."/>
            <person name="McCorrison J."/>
            <person name="Monaghan E.L."/>
            <person name="Mun J.H."/>
            <person name="Najar F.Z."/>
            <person name="Nicholson C."/>
            <person name="Noirot C."/>
            <person name="O'Bleness M."/>
            <person name="Paule C.R."/>
            <person name="Poulain J."/>
            <person name="Prion F."/>
            <person name="Qin B."/>
            <person name="Qu C."/>
            <person name="Retzel E.F."/>
            <person name="Riddle C."/>
            <person name="Sallet E."/>
            <person name="Samain S."/>
            <person name="Samson N."/>
            <person name="Sanders I."/>
            <person name="Saurat O."/>
            <person name="Scarpelli C."/>
            <person name="Schiex T."/>
            <person name="Segurens B."/>
            <person name="Severin A.J."/>
            <person name="Sherrier D.J."/>
            <person name="Shi R."/>
            <person name="Sims S."/>
            <person name="Singer S.R."/>
            <person name="Sinharoy S."/>
            <person name="Sterck L."/>
            <person name="Viollet A."/>
            <person name="Wang B.B."/>
            <person name="Wang K."/>
            <person name="Wang M."/>
            <person name="Wang X."/>
            <person name="Warfsmann J."/>
            <person name="Weissenbach J."/>
            <person name="White D.D."/>
            <person name="White J.D."/>
            <person name="Wiley G.B."/>
            <person name="Wincker P."/>
            <person name="Xing Y."/>
            <person name="Yang L."/>
            <person name="Yao Z."/>
            <person name="Ying F."/>
            <person name="Zhai J."/>
            <person name="Zhou L."/>
            <person name="Zuber A."/>
            <person name="Denarie J."/>
            <person name="Dixon R.A."/>
            <person name="May G.D."/>
            <person name="Schwartz D.C."/>
            <person name="Rogers J."/>
            <person name="Quetier F."/>
            <person name="Town C.D."/>
            <person name="Roe B.A."/>
        </authorList>
    </citation>
    <scope>NUCLEOTIDE SEQUENCE [LARGE SCALE GENOMIC DNA]</scope>
    <source>
        <strain evidence="11">A17</strain>
        <strain evidence="13 14">cv. Jemalong A17</strain>
    </source>
</reference>
<evidence type="ECO:0000256" key="1">
    <source>
        <dbReference type="ARBA" id="ARBA00009333"/>
    </source>
</evidence>
<reference evidence="12" key="5">
    <citation type="journal article" date="2018" name="Nat. Plants">
        <title>Whole-genome landscape of Medicago truncatula symbiotic genes.</title>
        <authorList>
            <person name="Pecrix Y."/>
            <person name="Gamas P."/>
            <person name="Carrere S."/>
        </authorList>
    </citation>
    <scope>NUCLEOTIDE SEQUENCE</scope>
    <source>
        <tissue evidence="12">Leaves</tissue>
    </source>
</reference>
<keyword evidence="2 8" id="KW-0285">Flavoprotein</keyword>
<dbReference type="InterPro" id="IPR036188">
    <property type="entry name" value="FAD/NAD-bd_sf"/>
</dbReference>
<evidence type="ECO:0000313" key="11">
    <source>
        <dbReference type="EMBL" id="AES95382.1"/>
    </source>
</evidence>
<dbReference type="AlphaFoldDB" id="G7K2L9"/>
<accession>G7K2L9</accession>
<evidence type="ECO:0000256" key="2">
    <source>
        <dbReference type="ARBA" id="ARBA00022630"/>
    </source>
</evidence>
<dbReference type="Pfam" id="PF07992">
    <property type="entry name" value="Pyr_redox_2"/>
    <property type="match status" value="1"/>
</dbReference>
<dbReference type="FunFam" id="3.50.50.60:FF:000064">
    <property type="entry name" value="Thioredoxin reductase"/>
    <property type="match status" value="1"/>
</dbReference>
<dbReference type="eggNOG" id="KOG0404">
    <property type="taxonomic scope" value="Eukaryota"/>
</dbReference>
<dbReference type="PANTHER" id="PTHR48105">
    <property type="entry name" value="THIOREDOXIN REDUCTASE 1-RELATED-RELATED"/>
    <property type="match status" value="1"/>
</dbReference>
<dbReference type="PaxDb" id="3880-AES95382"/>
<dbReference type="GO" id="GO:0019430">
    <property type="term" value="P:removal of superoxide radicals"/>
    <property type="evidence" value="ECO:0007669"/>
    <property type="project" value="UniProtKB-UniRule"/>
</dbReference>
<dbReference type="GO" id="GO:0005739">
    <property type="term" value="C:mitochondrion"/>
    <property type="evidence" value="ECO:0000318"/>
    <property type="project" value="GO_Central"/>
</dbReference>
<proteinExistence type="inferred from homology"/>
<evidence type="ECO:0000313" key="13">
    <source>
        <dbReference type="EnsemblPlants" id="AES95382"/>
    </source>
</evidence>
<dbReference type="EC" id="1.8.1.9" evidence="8"/>
<feature type="domain" description="FAD/NAD(P)-binding" evidence="10">
    <location>
        <begin position="53"/>
        <end position="354"/>
    </location>
</feature>
<evidence type="ECO:0000256" key="5">
    <source>
        <dbReference type="ARBA" id="ARBA00023002"/>
    </source>
</evidence>
<reference evidence="15" key="4">
    <citation type="journal article" date="2018" name="Nat. Plants">
        <title>Whole-genome landscape of Medicago truncatula symbiotic genes.</title>
        <authorList>
            <person name="Pecrix Y."/>
            <person name="Staton S.E."/>
            <person name="Sallet E."/>
            <person name="Lelandais-Briere C."/>
            <person name="Moreau S."/>
            <person name="Carrere S."/>
            <person name="Blein T."/>
            <person name="Jardinaud M.F."/>
            <person name="Latrasse D."/>
            <person name="Zouine M."/>
            <person name="Zahm M."/>
            <person name="Kreplak J."/>
            <person name="Mayjonade B."/>
            <person name="Satge C."/>
            <person name="Perez M."/>
            <person name="Cauet S."/>
            <person name="Marande W."/>
            <person name="Chantry-Darmon C."/>
            <person name="Lopez-Roques C."/>
            <person name="Bouchez O."/>
            <person name="Berard A."/>
            <person name="Debelle F."/>
            <person name="Munos S."/>
            <person name="Bendahmane A."/>
            <person name="Berges H."/>
            <person name="Niebel A."/>
            <person name="Buitink J."/>
            <person name="Frugier F."/>
            <person name="Benhamed M."/>
            <person name="Crespi M."/>
            <person name="Gouzy J."/>
            <person name="Gamas P."/>
        </authorList>
    </citation>
    <scope>NUCLEOTIDE SEQUENCE [LARGE SCALE GENOMIC DNA]</scope>
    <source>
        <strain evidence="15">cv. Jemalong A17</strain>
    </source>
</reference>
<dbReference type="Gene3D" id="3.50.50.60">
    <property type="entry name" value="FAD/NAD(P)-binding domain"/>
    <property type="match status" value="2"/>
</dbReference>
<dbReference type="KEGG" id="mtr:11407046"/>
<evidence type="ECO:0000256" key="3">
    <source>
        <dbReference type="ARBA" id="ARBA00022827"/>
    </source>
</evidence>
<organism evidence="11 14">
    <name type="scientific">Medicago truncatula</name>
    <name type="common">Barrel medic</name>
    <name type="synonym">Medicago tribuloides</name>
    <dbReference type="NCBI Taxonomy" id="3880"/>
    <lineage>
        <taxon>Eukaryota</taxon>
        <taxon>Viridiplantae</taxon>
        <taxon>Streptophyta</taxon>
        <taxon>Embryophyta</taxon>
        <taxon>Tracheophyta</taxon>
        <taxon>Spermatophyta</taxon>
        <taxon>Magnoliopsida</taxon>
        <taxon>eudicotyledons</taxon>
        <taxon>Gunneridae</taxon>
        <taxon>Pentapetalae</taxon>
        <taxon>rosids</taxon>
        <taxon>fabids</taxon>
        <taxon>Fabales</taxon>
        <taxon>Fabaceae</taxon>
        <taxon>Papilionoideae</taxon>
        <taxon>50 kb inversion clade</taxon>
        <taxon>NPAAA clade</taxon>
        <taxon>Hologalegina</taxon>
        <taxon>IRL clade</taxon>
        <taxon>Trifolieae</taxon>
        <taxon>Medicago</taxon>
    </lineage>
</organism>
<evidence type="ECO:0000313" key="12">
    <source>
        <dbReference type="EMBL" id="RHN54497.1"/>
    </source>
</evidence>
<evidence type="ECO:0000256" key="9">
    <source>
        <dbReference type="RuleBase" id="RU003881"/>
    </source>
</evidence>
<dbReference type="InterPro" id="IPR005982">
    <property type="entry name" value="Thioredox_Rdtase"/>
</dbReference>
<sequence length="376" mass="40200">MKFRFCPNNNWITLFNKARNLISTQRASVSSAASAASATAMTDTTTLPTVKTKLCIIGSGPAAHTAAVYAARAELKPILFEGWMANDIAPGGQLTTTTDVENFPGFPDGILGGELMERCRQQSAKFGTEIFTETVSKVDFSTRPFRVFTDSRTVEADSVIVATGAVAKRLPFTGSGDGPNGYWNRGISACAVCDGAAPIFRNKPLAVIGGGDSAMEEATFLTKYGSEVYIIHRRDTFRASKIMQSKALSNEKIKVIWNSMVVEAFGDGENKKLGGLKVENVVTKEVTDLKVSGLFFAIGHEPATKFLDGQLELDSDGYVVTKPGTTKTSVEGVFAAGDVQDKKYRQAITAAGSGCMAALDAEHFLQGVGLQQDKSD</sequence>
<evidence type="ECO:0000313" key="14">
    <source>
        <dbReference type="Proteomes" id="UP000002051"/>
    </source>
</evidence>
<dbReference type="Proteomes" id="UP000265566">
    <property type="component" value="Chromosome 5"/>
</dbReference>
<dbReference type="PRINTS" id="PR00469">
    <property type="entry name" value="PNDRDTASEII"/>
</dbReference>
<protein>
    <recommendedName>
        <fullName evidence="8">Thioredoxin reductase</fullName>
        <ecNumber evidence="8">1.8.1.9</ecNumber>
    </recommendedName>
</protein>
<dbReference type="GO" id="GO:0004791">
    <property type="term" value="F:thioredoxin-disulfide reductase (NADPH) activity"/>
    <property type="evidence" value="ECO:0000318"/>
    <property type="project" value="GO_Central"/>
</dbReference>
<keyword evidence="7 8" id="KW-0676">Redox-active center</keyword>
<dbReference type="OMA" id="PANDHHR"/>
<comment type="similarity">
    <text evidence="1 8">Belongs to the class-II pyridine nucleotide-disulfide oxidoreductase family.</text>
</comment>
<dbReference type="EMBL" id="CM001221">
    <property type="protein sequence ID" value="AES95382.1"/>
    <property type="molecule type" value="Genomic_DNA"/>
</dbReference>
<dbReference type="OrthoDB" id="371245at2759"/>
<dbReference type="SUPFAM" id="SSF51905">
    <property type="entry name" value="FAD/NAD(P)-binding domain"/>
    <property type="match status" value="1"/>
</dbReference>
<evidence type="ECO:0000313" key="15">
    <source>
        <dbReference type="Proteomes" id="UP000265566"/>
    </source>
</evidence>
<dbReference type="HOGENOM" id="CLU_031864_5_1_1"/>
<dbReference type="GO" id="GO:0005829">
    <property type="term" value="C:cytosol"/>
    <property type="evidence" value="ECO:0000318"/>
    <property type="project" value="GO_Central"/>
</dbReference>
<dbReference type="InterPro" id="IPR008255">
    <property type="entry name" value="Pyr_nucl-diS_OxRdtase_2_AS"/>
</dbReference>
<gene>
    <name evidence="13" type="primary">11407046</name>
    <name evidence="11" type="ordered locus">MTR_5g024900</name>
    <name evidence="12" type="ORF">MtrunA17_Chr5g0407541</name>
</gene>
<dbReference type="GO" id="GO:0045454">
    <property type="term" value="P:cell redox homeostasis"/>
    <property type="evidence" value="ECO:0000318"/>
    <property type="project" value="GO_Central"/>
</dbReference>
<dbReference type="STRING" id="3880.G7K2L9"/>
<dbReference type="EnsemblPlants" id="AES95382">
    <property type="protein sequence ID" value="AES95382"/>
    <property type="gene ID" value="MTR_5g024900"/>
</dbReference>